<keyword evidence="2" id="KW-1185">Reference proteome</keyword>
<dbReference type="Gene3D" id="3.80.10.10">
    <property type="entry name" value="Ribonuclease Inhibitor"/>
    <property type="match status" value="1"/>
</dbReference>
<gene>
    <name evidence="1" type="ORF">MVEG_11000</name>
</gene>
<dbReference type="SUPFAM" id="SSF52047">
    <property type="entry name" value="RNI-like"/>
    <property type="match status" value="1"/>
</dbReference>
<sequence length="492" mass="56856">MRDSPIDLVELIYRIGWFVSLWERRPDFPGYTFDPKDLIACLQVNRTWRRTLTPLLWTVYDSSAQASSILAHVQSTHLRELTLFSVRQQESVGLIKRNPSITNLTIGITNHTAKLLGEALESLPKLRVLSLNGGEDLCNSWITELLGNVSGLEELELKDFEELRPCRNPLQQPFLSVTKLLFSSPWPMNPGFAQLFRFCPQLESLVFESSRNVFSNFPAEEISGNLRECCSKFKSLQCLVKGELVYSLLDEDDICYMFQSTQCLVNFDMPIRDLTPKFCQTLVDAHAAHLETVRIHLRRQSSDRFLMANKILASCPQLTVFELVAGSQIYYPEDILGLFEQPWRCTNLRELKLTGFQTHGHVLERRVAFLLQTNVQNERVKKDLWNSMKMGADWLETQEEDLDLFLDDTDTTTPWTWVYAKHPDPDPTLYESLASRGWTNSMDYTPAEMDKRTSRLNKIVHQLVFEQLSDSPRIQKVTLEHDTFSRTHLRIV</sequence>
<evidence type="ECO:0008006" key="3">
    <source>
        <dbReference type="Google" id="ProtNLM"/>
    </source>
</evidence>
<dbReference type="InterPro" id="IPR032675">
    <property type="entry name" value="LRR_dom_sf"/>
</dbReference>
<accession>A0A086TLY5</accession>
<dbReference type="EMBL" id="KN042429">
    <property type="protein sequence ID" value="KFH62962.1"/>
    <property type="molecule type" value="Genomic_DNA"/>
</dbReference>
<name>A0A086TLY5_9FUNG</name>
<evidence type="ECO:0000313" key="2">
    <source>
        <dbReference type="Proteomes" id="UP000243308"/>
    </source>
</evidence>
<dbReference type="OrthoDB" id="2384330at2759"/>
<reference evidence="1 2" key="1">
    <citation type="submission" date="2011-02" db="EMBL/GenBank/DDBJ databases">
        <title>The Genome Sequence of Mortierella verticillata NRRL 6337.</title>
        <authorList>
            <consortium name="The Broad Institute Genome Sequencing Platform"/>
            <person name="Russ C."/>
            <person name="Cuomo C."/>
            <person name="Burger G."/>
            <person name="Gray M.W."/>
            <person name="Holland P.W.H."/>
            <person name="King N."/>
            <person name="Lang F.B.F."/>
            <person name="Roger A.J."/>
            <person name="Ruiz-Trillo I."/>
            <person name="Young S.K."/>
            <person name="Zeng Q."/>
            <person name="Gargeya S."/>
            <person name="Alvarado L."/>
            <person name="Berlin A."/>
            <person name="Chapman S.B."/>
            <person name="Chen Z."/>
            <person name="Freedman E."/>
            <person name="Gellesch M."/>
            <person name="Goldberg J."/>
            <person name="Griggs A."/>
            <person name="Gujja S."/>
            <person name="Heilman E."/>
            <person name="Heiman D."/>
            <person name="Howarth C."/>
            <person name="Mehta T."/>
            <person name="Neiman D."/>
            <person name="Pearson M."/>
            <person name="Roberts A."/>
            <person name="Saif S."/>
            <person name="Shea T."/>
            <person name="Shenoy N."/>
            <person name="Sisk P."/>
            <person name="Stolte C."/>
            <person name="Sykes S."/>
            <person name="White J."/>
            <person name="Yandava C."/>
            <person name="Haas B."/>
            <person name="Nusbaum C."/>
            <person name="Birren B."/>
        </authorList>
    </citation>
    <scope>NUCLEOTIDE SEQUENCE [LARGE SCALE GENOMIC DNA]</scope>
    <source>
        <strain evidence="1 2">NRRL 6337</strain>
    </source>
</reference>
<proteinExistence type="predicted"/>
<dbReference type="AlphaFoldDB" id="A0A086TLY5"/>
<protein>
    <recommendedName>
        <fullName evidence="3">F-box domain-containing protein</fullName>
    </recommendedName>
</protein>
<dbReference type="Proteomes" id="UP000243308">
    <property type="component" value="Unassembled WGS sequence"/>
</dbReference>
<organism evidence="1 2">
    <name type="scientific">Podila verticillata NRRL 6337</name>
    <dbReference type="NCBI Taxonomy" id="1069443"/>
    <lineage>
        <taxon>Eukaryota</taxon>
        <taxon>Fungi</taxon>
        <taxon>Fungi incertae sedis</taxon>
        <taxon>Mucoromycota</taxon>
        <taxon>Mortierellomycotina</taxon>
        <taxon>Mortierellomycetes</taxon>
        <taxon>Mortierellales</taxon>
        <taxon>Mortierellaceae</taxon>
        <taxon>Podila</taxon>
    </lineage>
</organism>
<evidence type="ECO:0000313" key="1">
    <source>
        <dbReference type="EMBL" id="KFH62962.1"/>
    </source>
</evidence>